<keyword evidence="1" id="KW-0175">Coiled coil</keyword>
<evidence type="ECO:0000313" key="3">
    <source>
        <dbReference type="Proteomes" id="UP000051888"/>
    </source>
</evidence>
<name>A0A0Q3TJW4_9BACI</name>
<dbReference type="AlphaFoldDB" id="A0A0Q3TJW4"/>
<sequence length="77" mass="9276">MNHFEFHKIQEIYDLIEKNIEELNLVRNRIKRSINDLRNSEFSAKTKELESLLHDNDIKLMTLILLEEKVKGIIRLK</sequence>
<organism evidence="2 3">
    <name type="scientific">Heyndrickxia shackletonii</name>
    <dbReference type="NCBI Taxonomy" id="157838"/>
    <lineage>
        <taxon>Bacteria</taxon>
        <taxon>Bacillati</taxon>
        <taxon>Bacillota</taxon>
        <taxon>Bacilli</taxon>
        <taxon>Bacillales</taxon>
        <taxon>Bacillaceae</taxon>
        <taxon>Heyndrickxia</taxon>
    </lineage>
</organism>
<feature type="coiled-coil region" evidence="1">
    <location>
        <begin position="13"/>
        <end position="40"/>
    </location>
</feature>
<comment type="caution">
    <text evidence="2">The sequence shown here is derived from an EMBL/GenBank/DDBJ whole genome shotgun (WGS) entry which is preliminary data.</text>
</comment>
<protein>
    <submittedName>
        <fullName evidence="2">Uncharacterized protein</fullName>
    </submittedName>
</protein>
<gene>
    <name evidence="2" type="ORF">AN964_10010</name>
</gene>
<evidence type="ECO:0000256" key="1">
    <source>
        <dbReference type="SAM" id="Coils"/>
    </source>
</evidence>
<dbReference type="EMBL" id="LJJC01000004">
    <property type="protein sequence ID" value="KQL53801.1"/>
    <property type="molecule type" value="Genomic_DNA"/>
</dbReference>
<proteinExistence type="predicted"/>
<keyword evidence="3" id="KW-1185">Reference proteome</keyword>
<dbReference type="RefSeq" id="WP_055739536.1">
    <property type="nucleotide sequence ID" value="NZ_JAAIWL010000001.1"/>
</dbReference>
<evidence type="ECO:0000313" key="2">
    <source>
        <dbReference type="EMBL" id="KQL53801.1"/>
    </source>
</evidence>
<reference evidence="2 3" key="1">
    <citation type="submission" date="2015-09" db="EMBL/GenBank/DDBJ databases">
        <title>Genome sequencing project for genomic taxonomy and phylogenomics of Bacillus-like bacteria.</title>
        <authorList>
            <person name="Liu B."/>
            <person name="Wang J."/>
            <person name="Zhu Y."/>
            <person name="Liu G."/>
            <person name="Chen Q."/>
            <person name="Chen Z."/>
            <person name="Lan J."/>
            <person name="Che J."/>
            <person name="Ge C."/>
            <person name="Shi H."/>
            <person name="Pan Z."/>
            <person name="Liu X."/>
        </authorList>
    </citation>
    <scope>NUCLEOTIDE SEQUENCE [LARGE SCALE GENOMIC DNA]</scope>
    <source>
        <strain evidence="2 3">LMG 18435</strain>
    </source>
</reference>
<dbReference type="PATRIC" id="fig|157838.3.peg.2200"/>
<accession>A0A0Q3TJW4</accession>
<dbReference type="Proteomes" id="UP000051888">
    <property type="component" value="Unassembled WGS sequence"/>
</dbReference>